<dbReference type="EMBL" id="BQMJ01000009">
    <property type="protein sequence ID" value="GJQ09494.1"/>
    <property type="molecule type" value="Genomic_DNA"/>
</dbReference>
<dbReference type="Proteomes" id="UP001061958">
    <property type="component" value="Unassembled WGS sequence"/>
</dbReference>
<dbReference type="Gene3D" id="1.20.5.170">
    <property type="match status" value="1"/>
</dbReference>
<protein>
    <recommendedName>
        <fullName evidence="3">BZIP domain-containing protein</fullName>
    </recommendedName>
</protein>
<evidence type="ECO:0000313" key="4">
    <source>
        <dbReference type="EMBL" id="GJQ09494.1"/>
    </source>
</evidence>
<feature type="coiled-coil region" evidence="1">
    <location>
        <begin position="61"/>
        <end position="88"/>
    </location>
</feature>
<proteinExistence type="predicted"/>
<dbReference type="GO" id="GO:0003700">
    <property type="term" value="F:DNA-binding transcription factor activity"/>
    <property type="evidence" value="ECO:0007669"/>
    <property type="project" value="InterPro"/>
</dbReference>
<evidence type="ECO:0000259" key="3">
    <source>
        <dbReference type="PROSITE" id="PS50217"/>
    </source>
</evidence>
<evidence type="ECO:0000256" key="1">
    <source>
        <dbReference type="SAM" id="Coils"/>
    </source>
</evidence>
<reference evidence="4" key="1">
    <citation type="journal article" date="2022" name="Proc. Natl. Acad. Sci. U.S.A.">
        <title>Life cycle and functional genomics of the unicellular red alga Galdieria for elucidating algal and plant evolution and industrial use.</title>
        <authorList>
            <person name="Hirooka S."/>
            <person name="Itabashi T."/>
            <person name="Ichinose T.M."/>
            <person name="Onuma R."/>
            <person name="Fujiwara T."/>
            <person name="Yamashita S."/>
            <person name="Jong L.W."/>
            <person name="Tomita R."/>
            <person name="Iwane A.H."/>
            <person name="Miyagishima S.Y."/>
        </authorList>
    </citation>
    <scope>NUCLEOTIDE SEQUENCE</scope>
    <source>
        <strain evidence="4">NBRC 102759</strain>
    </source>
</reference>
<feature type="compositionally biased region" description="Low complexity" evidence="2">
    <location>
        <begin position="1"/>
        <end position="15"/>
    </location>
</feature>
<dbReference type="AlphaFoldDB" id="A0A9C7PS68"/>
<dbReference type="PROSITE" id="PS00036">
    <property type="entry name" value="BZIP_BASIC"/>
    <property type="match status" value="1"/>
</dbReference>
<dbReference type="SUPFAM" id="SSF57959">
    <property type="entry name" value="Leucine zipper domain"/>
    <property type="match status" value="1"/>
</dbReference>
<dbReference type="PROSITE" id="PS50217">
    <property type="entry name" value="BZIP"/>
    <property type="match status" value="1"/>
</dbReference>
<organism evidence="4 6">
    <name type="scientific">Galdieria partita</name>
    <dbReference type="NCBI Taxonomy" id="83374"/>
    <lineage>
        <taxon>Eukaryota</taxon>
        <taxon>Rhodophyta</taxon>
        <taxon>Bangiophyceae</taxon>
        <taxon>Galdieriales</taxon>
        <taxon>Galdieriaceae</taxon>
        <taxon>Galdieria</taxon>
    </lineage>
</organism>
<name>A0A9C7PS68_9RHOD</name>
<dbReference type="SMART" id="SM00338">
    <property type="entry name" value="BRLZ"/>
    <property type="match status" value="1"/>
</dbReference>
<feature type="domain" description="BZIP" evidence="3">
    <location>
        <begin position="43"/>
        <end position="86"/>
    </location>
</feature>
<evidence type="ECO:0000313" key="5">
    <source>
        <dbReference type="EMBL" id="GJQ11926.1"/>
    </source>
</evidence>
<feature type="region of interest" description="Disordered" evidence="2">
    <location>
        <begin position="1"/>
        <end position="44"/>
    </location>
</feature>
<dbReference type="Pfam" id="PF00170">
    <property type="entry name" value="bZIP_1"/>
    <property type="match status" value="1"/>
</dbReference>
<dbReference type="EMBL" id="BQMJ01000028">
    <property type="protein sequence ID" value="GJQ11926.1"/>
    <property type="molecule type" value="Genomic_DNA"/>
</dbReference>
<dbReference type="OrthoDB" id="12212at2759"/>
<evidence type="ECO:0000256" key="2">
    <source>
        <dbReference type="SAM" id="MobiDB-lite"/>
    </source>
</evidence>
<dbReference type="InterPro" id="IPR046347">
    <property type="entry name" value="bZIP_sf"/>
</dbReference>
<keyword evidence="1" id="KW-0175">Coiled coil</keyword>
<reference evidence="4" key="2">
    <citation type="submission" date="2022-01" db="EMBL/GenBank/DDBJ databases">
        <authorList>
            <person name="Hirooka S."/>
            <person name="Miyagishima S.Y."/>
        </authorList>
    </citation>
    <scope>NUCLEOTIDE SEQUENCE</scope>
    <source>
        <strain evidence="4">NBRC 102759</strain>
    </source>
</reference>
<sequence length="199" mass="23127">MQGTSSCSLHSSESTLKSEDIDTLDTSSVTEDVTVREGASSEELRRQKRLVRNRISAERSRRRRLSRIEELRADIDRLRKELEYLQAMEVENRYLKRQVQLRESLFQLKCAVQPQYHMFTSVNDSVVEIASWSQQKWERDLTSKEIVCDVEKLCYTKSQGGPCSDSWSVGYEAPWLKQAWAAREALARQLSNHKTHEIS</sequence>
<evidence type="ECO:0000313" key="6">
    <source>
        <dbReference type="Proteomes" id="UP001061958"/>
    </source>
</evidence>
<dbReference type="InterPro" id="IPR004827">
    <property type="entry name" value="bZIP"/>
</dbReference>
<comment type="caution">
    <text evidence="4">The sequence shown here is derived from an EMBL/GenBank/DDBJ whole genome shotgun (WGS) entry which is preliminary data.</text>
</comment>
<gene>
    <name evidence="4" type="ORF">GpartN1_g1285.t1</name>
    <name evidence="5" type="ORF">GpartN1_g3717.t1</name>
</gene>
<keyword evidence="6" id="KW-1185">Reference proteome</keyword>
<accession>A0A9C7PS68</accession>